<sequence>MSSTLVPIVLLLISFSSTIGRNIEFTTETYKIEFVILGVDGKPLPAERTVTVAQRLTVRLEYCEYDSCEFEEEGDVRELMNVPVSLENGRFSVDVQRVELQKGDKIIHHHFEVTVNGESDDYFAYFVVNRDQKDEYVGKVPLRTYKESFDDYTKEIWHVDKKDIS</sequence>
<name>A0A915I605_ROMCU</name>
<reference evidence="3" key="1">
    <citation type="submission" date="2022-11" db="UniProtKB">
        <authorList>
            <consortium name="WormBaseParasite"/>
        </authorList>
    </citation>
    <scope>IDENTIFICATION</scope>
</reference>
<feature type="signal peptide" evidence="1">
    <location>
        <begin position="1"/>
        <end position="20"/>
    </location>
</feature>
<dbReference type="AlphaFoldDB" id="A0A915I605"/>
<feature type="chain" id="PRO_5037954507" evidence="1">
    <location>
        <begin position="21"/>
        <end position="165"/>
    </location>
</feature>
<keyword evidence="1" id="KW-0732">Signal</keyword>
<evidence type="ECO:0000313" key="3">
    <source>
        <dbReference type="WBParaSite" id="nRc.2.0.1.t09569-RA"/>
    </source>
</evidence>
<protein>
    <submittedName>
        <fullName evidence="3">Uncharacterized protein</fullName>
    </submittedName>
</protein>
<keyword evidence="2" id="KW-1185">Reference proteome</keyword>
<dbReference type="Proteomes" id="UP000887565">
    <property type="component" value="Unplaced"/>
</dbReference>
<organism evidence="2 3">
    <name type="scientific">Romanomermis culicivorax</name>
    <name type="common">Nematode worm</name>
    <dbReference type="NCBI Taxonomy" id="13658"/>
    <lineage>
        <taxon>Eukaryota</taxon>
        <taxon>Metazoa</taxon>
        <taxon>Ecdysozoa</taxon>
        <taxon>Nematoda</taxon>
        <taxon>Enoplea</taxon>
        <taxon>Dorylaimia</taxon>
        <taxon>Mermithida</taxon>
        <taxon>Mermithoidea</taxon>
        <taxon>Mermithidae</taxon>
        <taxon>Romanomermis</taxon>
    </lineage>
</organism>
<accession>A0A915I605</accession>
<evidence type="ECO:0000313" key="2">
    <source>
        <dbReference type="Proteomes" id="UP000887565"/>
    </source>
</evidence>
<proteinExistence type="predicted"/>
<dbReference type="WBParaSite" id="nRc.2.0.1.t09569-RA">
    <property type="protein sequence ID" value="nRc.2.0.1.t09569-RA"/>
    <property type="gene ID" value="nRc.2.0.1.g09569"/>
</dbReference>
<evidence type="ECO:0000256" key="1">
    <source>
        <dbReference type="SAM" id="SignalP"/>
    </source>
</evidence>